<dbReference type="GO" id="GO:0005634">
    <property type="term" value="C:nucleus"/>
    <property type="evidence" value="ECO:0007669"/>
    <property type="project" value="TreeGrafter"/>
</dbReference>
<dbReference type="GO" id="GO:0009637">
    <property type="term" value="P:response to blue light"/>
    <property type="evidence" value="ECO:0007669"/>
    <property type="project" value="UniProtKB-ARBA"/>
</dbReference>
<keyword evidence="2" id="KW-0716">Sensory transduction</keyword>
<evidence type="ECO:0000259" key="8">
    <source>
        <dbReference type="PROSITE" id="PS50113"/>
    </source>
</evidence>
<dbReference type="Pfam" id="PF13426">
    <property type="entry name" value="PAS_9"/>
    <property type="match status" value="2"/>
</dbReference>
<feature type="domain" description="PAC" evidence="8">
    <location>
        <begin position="85"/>
        <end position="139"/>
    </location>
</feature>
<dbReference type="EMBL" id="KU699101">
    <property type="protein sequence ID" value="AML77132.1"/>
    <property type="molecule type" value="mRNA"/>
</dbReference>
<dbReference type="SMART" id="SM00091">
    <property type="entry name" value="PAS"/>
    <property type="match status" value="2"/>
</dbReference>
<proteinExistence type="evidence at transcript level"/>
<evidence type="ECO:0000259" key="7">
    <source>
        <dbReference type="PROSITE" id="PS50112"/>
    </source>
</evidence>
<evidence type="ECO:0000256" key="3">
    <source>
        <dbReference type="ARBA" id="ARBA00022630"/>
    </source>
</evidence>
<dbReference type="PROSITE" id="PS50113">
    <property type="entry name" value="PAC"/>
    <property type="match status" value="2"/>
</dbReference>
<evidence type="ECO:0000256" key="1">
    <source>
        <dbReference type="ARBA" id="ARBA00022543"/>
    </source>
</evidence>
<reference evidence="9" key="1">
    <citation type="journal article" date="2016" name="Proc. Natl. Acad. Sci. U.S.A.">
        <title>Functional and topological diversity of LOV domain photoreceptors.</title>
        <authorList>
            <person name="Glantz S.T."/>
            <person name="Carpenter E.J."/>
            <person name="Melkonian M."/>
            <person name="Gardner K.H."/>
            <person name="Boyden E.S."/>
            <person name="Wong G.K."/>
            <person name="Chow B.Y."/>
        </authorList>
    </citation>
    <scope>NUCLEOTIDE SEQUENCE</scope>
    <source>
        <strain evidence="9">FXHG_2011471</strain>
    </source>
</reference>
<dbReference type="InterPro" id="IPR000700">
    <property type="entry name" value="PAS-assoc_C"/>
</dbReference>
<keyword evidence="1" id="KW-0600">Photoreceptor protein</keyword>
<dbReference type="SUPFAM" id="SSF55785">
    <property type="entry name" value="PYP-like sensor domain (PAS domain)"/>
    <property type="match status" value="2"/>
</dbReference>
<feature type="domain" description="PAS" evidence="7">
    <location>
        <begin position="11"/>
        <end position="84"/>
    </location>
</feature>
<organism evidence="9">
    <name type="scientific">Hafniomonas reticulata</name>
    <dbReference type="NCBI Taxonomy" id="51322"/>
    <lineage>
        <taxon>Eukaryota</taxon>
        <taxon>Viridiplantae</taxon>
        <taxon>Chlorophyta</taxon>
        <taxon>core chlorophytes</taxon>
        <taxon>Chlorophyceae</taxon>
        <taxon>CS clade</taxon>
        <taxon>Chlamydomonadales</taxon>
        <taxon>Dunaliellaceae</taxon>
        <taxon>Hafniomonas</taxon>
    </lineage>
</organism>
<keyword evidence="3" id="KW-0285">Flavoprotein</keyword>
<accession>A0A126WX49</accession>
<dbReference type="Gene3D" id="3.30.450.20">
    <property type="entry name" value="PAS domain"/>
    <property type="match status" value="2"/>
</dbReference>
<feature type="compositionally biased region" description="Basic and acidic residues" evidence="6">
    <location>
        <begin position="364"/>
        <end position="379"/>
    </location>
</feature>
<dbReference type="InterPro" id="IPR001610">
    <property type="entry name" value="PAC"/>
</dbReference>
<dbReference type="PANTHER" id="PTHR47429:SF2">
    <property type="entry name" value="PROTEIN TWIN LOV 1"/>
    <property type="match status" value="1"/>
</dbReference>
<dbReference type="PROSITE" id="PS50112">
    <property type="entry name" value="PAS"/>
    <property type="match status" value="2"/>
</dbReference>
<dbReference type="CDD" id="cd00130">
    <property type="entry name" value="PAS"/>
    <property type="match status" value="2"/>
</dbReference>
<keyword evidence="4" id="KW-0288">FMN</keyword>
<feature type="region of interest" description="Disordered" evidence="6">
    <location>
        <begin position="364"/>
        <end position="400"/>
    </location>
</feature>
<keyword evidence="1" id="KW-0675">Receptor</keyword>
<evidence type="ECO:0000313" key="9">
    <source>
        <dbReference type="EMBL" id="AML77132.1"/>
    </source>
</evidence>
<dbReference type="InterPro" id="IPR000014">
    <property type="entry name" value="PAS"/>
</dbReference>
<feature type="domain" description="PAS" evidence="7">
    <location>
        <begin position="216"/>
        <end position="262"/>
    </location>
</feature>
<dbReference type="AlphaFoldDB" id="A0A126WX49"/>
<sequence>MSDCLQIPAGDLSYLTQALKSLDFAFTVSDPSKPDNPICYASSKFYETTQYTPDEVLGKNCRFLQGPETDQRKVMEIRDAMREQRPCQVCLLNYKKNGEKFWNQFYLAPVRDAQQSVVHYVGIQTDVTAAVKEKQQAAASVSGASIASGEESEDEVEEALRSEQRNADLISDALTTAHGSDEWLNSEPIPTSLMQQLMKIQRSFVLADPHLPDCPIVHASDQFLQMTGYSREEVIGRNCRFLQGPDTDPRDVQRIRDALKSPDPKPVTVSLLNYRKDGSPFWNCLHLAPMRDSSGTIMFIIGVQLDLSVDAGHKFESGVPKHGVDGGLGRTQSEGKACVGVGERRKGKMDKKGAVENINMREVTTKSEGGKSEHEHDASVSRCDNVRGASGGEGVNSESDHGAVLEHDAVHDMLEGAKQEQHVSRVRSAPVAQCTTSYGDGNGGGVGVLSLERPSVGMAQKLAHQGVTGAVRVAVRALGGEQGLRRTENDQCIPGR</sequence>
<dbReference type="NCBIfam" id="TIGR00229">
    <property type="entry name" value="sensory_box"/>
    <property type="match status" value="2"/>
</dbReference>
<protein>
    <submittedName>
        <fullName evidence="9">Putative LOV domain-containing protein</fullName>
    </submittedName>
</protein>
<evidence type="ECO:0000256" key="4">
    <source>
        <dbReference type="ARBA" id="ARBA00022643"/>
    </source>
</evidence>
<evidence type="ECO:0000256" key="6">
    <source>
        <dbReference type="SAM" id="MobiDB-lite"/>
    </source>
</evidence>
<name>A0A126WX49_9CHLO</name>
<feature type="domain" description="PAC" evidence="8">
    <location>
        <begin position="265"/>
        <end position="319"/>
    </location>
</feature>
<evidence type="ECO:0000256" key="5">
    <source>
        <dbReference type="ARBA" id="ARBA00022991"/>
    </source>
</evidence>
<dbReference type="PANTHER" id="PTHR47429">
    <property type="entry name" value="PROTEIN TWIN LOV 1"/>
    <property type="match status" value="1"/>
</dbReference>
<dbReference type="InterPro" id="IPR035965">
    <property type="entry name" value="PAS-like_dom_sf"/>
</dbReference>
<keyword evidence="5" id="KW-0157">Chromophore</keyword>
<evidence type="ECO:0000256" key="2">
    <source>
        <dbReference type="ARBA" id="ARBA00022606"/>
    </source>
</evidence>
<dbReference type="SMART" id="SM00086">
    <property type="entry name" value="PAC"/>
    <property type="match status" value="2"/>
</dbReference>
<dbReference type="GO" id="GO:0009881">
    <property type="term" value="F:photoreceptor activity"/>
    <property type="evidence" value="ECO:0007669"/>
    <property type="project" value="UniProtKB-KW"/>
</dbReference>